<dbReference type="PANTHER" id="PTHR46485">
    <property type="entry name" value="LIM DOMAIN KINASE 1"/>
    <property type="match status" value="1"/>
</dbReference>
<dbReference type="InterPro" id="IPR000719">
    <property type="entry name" value="Prot_kinase_dom"/>
</dbReference>
<evidence type="ECO:0000313" key="22">
    <source>
        <dbReference type="Proteomes" id="UP000283210"/>
    </source>
</evidence>
<dbReference type="GO" id="GO:0005737">
    <property type="term" value="C:cytoplasm"/>
    <property type="evidence" value="ECO:0007669"/>
    <property type="project" value="TreeGrafter"/>
</dbReference>
<dbReference type="OrthoDB" id="20134at2759"/>
<feature type="region of interest" description="Disordered" evidence="19">
    <location>
        <begin position="369"/>
        <end position="409"/>
    </location>
</feature>
<evidence type="ECO:0000256" key="2">
    <source>
        <dbReference type="ARBA" id="ARBA00001946"/>
    </source>
</evidence>
<keyword evidence="6" id="KW-0597">Phosphoprotein</keyword>
<comment type="similarity">
    <text evidence="3">Belongs to the protein kinase superfamily. TKL Ser/Thr protein kinase family.</text>
</comment>
<evidence type="ECO:0000256" key="6">
    <source>
        <dbReference type="ARBA" id="ARBA00022553"/>
    </source>
</evidence>
<evidence type="ECO:0000256" key="9">
    <source>
        <dbReference type="ARBA" id="ARBA00022741"/>
    </source>
</evidence>
<dbReference type="GO" id="GO:0004712">
    <property type="term" value="F:protein serine/threonine/tyrosine kinase activity"/>
    <property type="evidence" value="ECO:0007669"/>
    <property type="project" value="UniProtKB-EC"/>
</dbReference>
<dbReference type="Gene3D" id="1.10.510.10">
    <property type="entry name" value="Transferase(Phosphotransferase) domain 1"/>
    <property type="match status" value="1"/>
</dbReference>
<dbReference type="FunFam" id="3.30.200.20:FF:000134">
    <property type="entry name" value="Dual specificity testis-specific protein kinase 2"/>
    <property type="match status" value="1"/>
</dbReference>
<evidence type="ECO:0000256" key="1">
    <source>
        <dbReference type="ARBA" id="ARBA00001936"/>
    </source>
</evidence>
<sequence length="724" mass="77935">MVAVPSAVGNTNLTGLGAFYAVEEFGNIFVSYSTSEKLYRRHFWSETGARTPGPHMACSWHPPSLLSHPRPNRPAVPAADRALRSAVSSLARIDDFFCEKIGSGFFSEVFKVQHRITGQVMALKMNTLASNKANMLREVQLMNRLCHPNILRFLGVCVHEGQLHALTEYINGGNLEQLLDSDLFLSWGVRLGLSQDIARGLQYLHSKGIFHRDLTSKNCLVRCENGRFTAVVGDFGLAEKIPDYSGPEEKQPLAVVGSPYWMAPEVLRGELYNEKVDVFAYGIILCEIIARIEADPDVLPRTEDFGLDVETFGNMIGDCPAAFFGLAVSCCDMSAESRPSFSDIVFSLEDMEKQEERHLPAEPVAAEVSPYRRRSSPCPPADRAQLRQGLSRSQSDMLPPSTLASPLLGTPARVNPFSLRRDLNGGRCKLLDTPSKSVISLTFALPAHPCTSPHLLRGTRGPQRRCQSLPCTPEMGRTPPFPADNPEDSSRAGLGGGVHGDADLSERRGLLKEGGGDEDSGLPVELEMVSLERLEEEAELEESACLTEPMDCSRSPDPGDRILNSTPLKPSPASLLTNGWRLPISNGPPTLSPLLRLDNNNGSAVVIGQQVQWGGASVSNGHGASRVPASDSPEQEEAVSCPSCCWVGLSLPTACLRGSAAVPGLRRRASLPRPHSYRNLNGTISGSGASSASKATKGLLCGAANGLAGAGRSEPGRSLPEAQT</sequence>
<dbReference type="GO" id="GO:0051496">
    <property type="term" value="P:positive regulation of stress fiber assembly"/>
    <property type="evidence" value="ECO:0007669"/>
    <property type="project" value="TreeGrafter"/>
</dbReference>
<evidence type="ECO:0000256" key="5">
    <source>
        <dbReference type="ARBA" id="ARBA00022527"/>
    </source>
</evidence>
<keyword evidence="13" id="KW-0829">Tyrosine-protein kinase</keyword>
<dbReference type="InterPro" id="IPR050940">
    <property type="entry name" value="Actin_reg-Ser/Thr_kinase"/>
</dbReference>
<evidence type="ECO:0000256" key="13">
    <source>
        <dbReference type="ARBA" id="ARBA00023137"/>
    </source>
</evidence>
<dbReference type="CDD" id="cd14155">
    <property type="entry name" value="PKc_TESK"/>
    <property type="match status" value="1"/>
</dbReference>
<keyword evidence="8" id="KW-0479">Metal-binding</keyword>
<feature type="binding site" evidence="18">
    <location>
        <position position="124"/>
    </location>
    <ligand>
        <name>ATP</name>
        <dbReference type="ChEBI" id="CHEBI:30616"/>
    </ligand>
</feature>
<feature type="region of interest" description="Disordered" evidence="19">
    <location>
        <begin position="470"/>
        <end position="503"/>
    </location>
</feature>
<dbReference type="FunFam" id="1.10.510.10:FF:000202">
    <property type="entry name" value="Dual specificity testis-specific protein kinase 2"/>
    <property type="match status" value="1"/>
</dbReference>
<accession>A0A3S2N9S2</accession>
<dbReference type="PROSITE" id="PS50011">
    <property type="entry name" value="PROTEIN_KINASE_DOM"/>
    <property type="match status" value="1"/>
</dbReference>
<protein>
    <recommendedName>
        <fullName evidence="4">dual-specificity kinase</fullName>
        <ecNumber evidence="4">2.7.12.1</ecNumber>
    </recommendedName>
</protein>
<dbReference type="EMBL" id="CM012437">
    <property type="protein sequence ID" value="RVE76733.1"/>
    <property type="molecule type" value="Genomic_DNA"/>
</dbReference>
<dbReference type="PROSITE" id="PS00107">
    <property type="entry name" value="PROTEIN_KINASE_ATP"/>
    <property type="match status" value="1"/>
</dbReference>
<dbReference type="GO" id="GO:0004713">
    <property type="term" value="F:protein tyrosine kinase activity"/>
    <property type="evidence" value="ECO:0007669"/>
    <property type="project" value="UniProtKB-KW"/>
</dbReference>
<dbReference type="Gene3D" id="3.30.200.20">
    <property type="entry name" value="Phosphorylase Kinase, domain 1"/>
    <property type="match status" value="1"/>
</dbReference>
<reference evidence="21 22" key="1">
    <citation type="submission" date="2018-11" db="EMBL/GenBank/DDBJ databases">
        <authorList>
            <person name="Lopez-Roques C."/>
            <person name="Donnadieu C."/>
            <person name="Bouchez O."/>
            <person name="Klopp C."/>
            <person name="Cabau C."/>
            <person name="Zahm M."/>
        </authorList>
    </citation>
    <scope>NUCLEOTIDE SEQUENCE [LARGE SCALE GENOMIC DNA]</scope>
    <source>
        <strain evidence="21">RS831</strain>
        <tissue evidence="21">Whole body</tissue>
    </source>
</reference>
<dbReference type="InterPro" id="IPR011009">
    <property type="entry name" value="Kinase-like_dom_sf"/>
</dbReference>
<dbReference type="GO" id="GO:0046872">
    <property type="term" value="F:metal ion binding"/>
    <property type="evidence" value="ECO:0007669"/>
    <property type="project" value="UniProtKB-KW"/>
</dbReference>
<dbReference type="SUPFAM" id="SSF56112">
    <property type="entry name" value="Protein kinase-like (PK-like)"/>
    <property type="match status" value="1"/>
</dbReference>
<comment type="cofactor">
    <cofactor evidence="2">
        <name>Mg(2+)</name>
        <dbReference type="ChEBI" id="CHEBI:18420"/>
    </cofactor>
</comment>
<dbReference type="InterPro" id="IPR001245">
    <property type="entry name" value="Ser-Thr/Tyr_kinase_cat_dom"/>
</dbReference>
<keyword evidence="11 18" id="KW-0067">ATP-binding</keyword>
<dbReference type="PROSITE" id="PS00109">
    <property type="entry name" value="PROTEIN_KINASE_TYR"/>
    <property type="match status" value="1"/>
</dbReference>
<dbReference type="GO" id="GO:0005634">
    <property type="term" value="C:nucleus"/>
    <property type="evidence" value="ECO:0007669"/>
    <property type="project" value="TreeGrafter"/>
</dbReference>
<comment type="catalytic activity">
    <reaction evidence="15">
        <text>L-seryl-[protein] + ATP = O-phospho-L-seryl-[protein] + ADP + H(+)</text>
        <dbReference type="Rhea" id="RHEA:17989"/>
        <dbReference type="Rhea" id="RHEA-COMP:9863"/>
        <dbReference type="Rhea" id="RHEA-COMP:11604"/>
        <dbReference type="ChEBI" id="CHEBI:15378"/>
        <dbReference type="ChEBI" id="CHEBI:29999"/>
        <dbReference type="ChEBI" id="CHEBI:30616"/>
        <dbReference type="ChEBI" id="CHEBI:83421"/>
        <dbReference type="ChEBI" id="CHEBI:456216"/>
        <dbReference type="EC" id="2.7.12.1"/>
    </reaction>
</comment>
<comment type="cofactor">
    <cofactor evidence="1">
        <name>Mn(2+)</name>
        <dbReference type="ChEBI" id="CHEBI:29035"/>
    </cofactor>
</comment>
<comment type="catalytic activity">
    <reaction evidence="16">
        <text>L-threonyl-[protein] + ATP = O-phospho-L-threonyl-[protein] + ADP + H(+)</text>
        <dbReference type="Rhea" id="RHEA:46608"/>
        <dbReference type="Rhea" id="RHEA-COMP:11060"/>
        <dbReference type="Rhea" id="RHEA-COMP:11605"/>
        <dbReference type="ChEBI" id="CHEBI:15378"/>
        <dbReference type="ChEBI" id="CHEBI:30013"/>
        <dbReference type="ChEBI" id="CHEBI:30616"/>
        <dbReference type="ChEBI" id="CHEBI:61977"/>
        <dbReference type="ChEBI" id="CHEBI:456216"/>
        <dbReference type="EC" id="2.7.12.1"/>
    </reaction>
</comment>
<evidence type="ECO:0000256" key="14">
    <source>
        <dbReference type="ARBA" id="ARBA00023211"/>
    </source>
</evidence>
<keyword evidence="22" id="KW-1185">Reference proteome</keyword>
<evidence type="ECO:0000256" key="10">
    <source>
        <dbReference type="ARBA" id="ARBA00022777"/>
    </source>
</evidence>
<gene>
    <name evidence="21" type="ORF">OJAV_G00011850</name>
</gene>
<evidence type="ECO:0000256" key="16">
    <source>
        <dbReference type="ARBA" id="ARBA00049308"/>
    </source>
</evidence>
<keyword evidence="9 18" id="KW-0547">Nucleotide-binding</keyword>
<dbReference type="PRINTS" id="PR00109">
    <property type="entry name" value="TYRKINASE"/>
</dbReference>
<evidence type="ECO:0000256" key="11">
    <source>
        <dbReference type="ARBA" id="ARBA00022840"/>
    </source>
</evidence>
<dbReference type="Proteomes" id="UP000283210">
    <property type="component" value="Chromosome 1"/>
</dbReference>
<evidence type="ECO:0000256" key="15">
    <source>
        <dbReference type="ARBA" id="ARBA00049003"/>
    </source>
</evidence>
<feature type="domain" description="Protein kinase" evidence="20">
    <location>
        <begin position="95"/>
        <end position="351"/>
    </location>
</feature>
<reference evidence="21 22" key="2">
    <citation type="submission" date="2019-01" db="EMBL/GenBank/DDBJ databases">
        <title>A chromosome length genome reference of the Java medaka (oryzias javanicus).</title>
        <authorList>
            <person name="Herpin A."/>
            <person name="Takehana Y."/>
            <person name="Naruse K."/>
            <person name="Ansai S."/>
            <person name="Kawaguchi M."/>
        </authorList>
    </citation>
    <scope>NUCLEOTIDE SEQUENCE [LARGE SCALE GENOMIC DNA]</scope>
    <source>
        <strain evidence="21">RS831</strain>
        <tissue evidence="21">Whole body</tissue>
    </source>
</reference>
<dbReference type="EC" id="2.7.12.1" evidence="4"/>
<evidence type="ECO:0000256" key="3">
    <source>
        <dbReference type="ARBA" id="ARBA00005843"/>
    </source>
</evidence>
<dbReference type="GO" id="GO:0030036">
    <property type="term" value="P:actin cytoskeleton organization"/>
    <property type="evidence" value="ECO:0007669"/>
    <property type="project" value="TreeGrafter"/>
</dbReference>
<keyword evidence="12" id="KW-0460">Magnesium</keyword>
<evidence type="ECO:0000256" key="7">
    <source>
        <dbReference type="ARBA" id="ARBA00022679"/>
    </source>
</evidence>
<evidence type="ECO:0000256" key="4">
    <source>
        <dbReference type="ARBA" id="ARBA00013203"/>
    </source>
</evidence>
<dbReference type="AlphaFoldDB" id="A0A3S2N9S2"/>
<evidence type="ECO:0000256" key="18">
    <source>
        <dbReference type="PROSITE-ProRule" id="PRU10141"/>
    </source>
</evidence>
<comment type="catalytic activity">
    <reaction evidence="17">
        <text>L-tyrosyl-[protein] + ATP = O-phospho-L-tyrosyl-[protein] + ADP + H(+)</text>
        <dbReference type="Rhea" id="RHEA:10596"/>
        <dbReference type="Rhea" id="RHEA-COMP:10136"/>
        <dbReference type="Rhea" id="RHEA-COMP:20101"/>
        <dbReference type="ChEBI" id="CHEBI:15378"/>
        <dbReference type="ChEBI" id="CHEBI:30616"/>
        <dbReference type="ChEBI" id="CHEBI:46858"/>
        <dbReference type="ChEBI" id="CHEBI:61978"/>
        <dbReference type="ChEBI" id="CHEBI:456216"/>
        <dbReference type="EC" id="2.7.12.1"/>
    </reaction>
</comment>
<keyword evidence="14" id="KW-0464">Manganese</keyword>
<keyword evidence="10" id="KW-0418">Kinase</keyword>
<evidence type="ECO:0000256" key="12">
    <source>
        <dbReference type="ARBA" id="ARBA00022842"/>
    </source>
</evidence>
<evidence type="ECO:0000259" key="20">
    <source>
        <dbReference type="PROSITE" id="PS50011"/>
    </source>
</evidence>
<keyword evidence="7" id="KW-0808">Transferase</keyword>
<proteinExistence type="inferred from homology"/>
<evidence type="ECO:0000256" key="19">
    <source>
        <dbReference type="SAM" id="MobiDB-lite"/>
    </source>
</evidence>
<evidence type="ECO:0000256" key="8">
    <source>
        <dbReference type="ARBA" id="ARBA00022723"/>
    </source>
</evidence>
<dbReference type="InterPro" id="IPR017441">
    <property type="entry name" value="Protein_kinase_ATP_BS"/>
</dbReference>
<evidence type="ECO:0000256" key="17">
    <source>
        <dbReference type="ARBA" id="ARBA00051680"/>
    </source>
</evidence>
<dbReference type="Pfam" id="PF07714">
    <property type="entry name" value="PK_Tyr_Ser-Thr"/>
    <property type="match status" value="1"/>
</dbReference>
<dbReference type="InterPro" id="IPR008266">
    <property type="entry name" value="Tyr_kinase_AS"/>
</dbReference>
<evidence type="ECO:0000313" key="21">
    <source>
        <dbReference type="EMBL" id="RVE76733.1"/>
    </source>
</evidence>
<name>A0A3S2N9S2_ORYJA</name>
<dbReference type="GO" id="GO:0005524">
    <property type="term" value="F:ATP binding"/>
    <property type="evidence" value="ECO:0007669"/>
    <property type="project" value="UniProtKB-UniRule"/>
</dbReference>
<keyword evidence="5" id="KW-0723">Serine/threonine-protein kinase</keyword>
<dbReference type="GO" id="GO:0004674">
    <property type="term" value="F:protein serine/threonine kinase activity"/>
    <property type="evidence" value="ECO:0007669"/>
    <property type="project" value="UniProtKB-KW"/>
</dbReference>
<dbReference type="PANTHER" id="PTHR46485:SF3">
    <property type="entry name" value="DUAL SPECIFICITY TESTIS-SPECIFIC PROTEIN KINASE 1"/>
    <property type="match status" value="1"/>
</dbReference>
<organism evidence="21 22">
    <name type="scientific">Oryzias javanicus</name>
    <name type="common">Javanese ricefish</name>
    <name type="synonym">Aplocheilus javanicus</name>
    <dbReference type="NCBI Taxonomy" id="123683"/>
    <lineage>
        <taxon>Eukaryota</taxon>
        <taxon>Metazoa</taxon>
        <taxon>Chordata</taxon>
        <taxon>Craniata</taxon>
        <taxon>Vertebrata</taxon>
        <taxon>Euteleostomi</taxon>
        <taxon>Actinopterygii</taxon>
        <taxon>Neopterygii</taxon>
        <taxon>Teleostei</taxon>
        <taxon>Neoteleostei</taxon>
        <taxon>Acanthomorphata</taxon>
        <taxon>Ovalentaria</taxon>
        <taxon>Atherinomorphae</taxon>
        <taxon>Beloniformes</taxon>
        <taxon>Adrianichthyidae</taxon>
        <taxon>Oryziinae</taxon>
        <taxon>Oryzias</taxon>
    </lineage>
</organism>